<dbReference type="RefSeq" id="WP_245709700.1">
    <property type="nucleotide sequence ID" value="NZ_FNMV01000012.1"/>
</dbReference>
<organism evidence="2 3">
    <name type="scientific">Flavobacterium degerlachei</name>
    <dbReference type="NCBI Taxonomy" id="229203"/>
    <lineage>
        <taxon>Bacteria</taxon>
        <taxon>Pseudomonadati</taxon>
        <taxon>Bacteroidota</taxon>
        <taxon>Flavobacteriia</taxon>
        <taxon>Flavobacteriales</taxon>
        <taxon>Flavobacteriaceae</taxon>
        <taxon>Flavobacterium</taxon>
    </lineage>
</organism>
<keyword evidence="1" id="KW-0732">Signal</keyword>
<protein>
    <recommendedName>
        <fullName evidence="4">Outer membrane protein beta-barrel domain-containing protein</fullName>
    </recommendedName>
</protein>
<evidence type="ECO:0000313" key="3">
    <source>
        <dbReference type="Proteomes" id="UP000198569"/>
    </source>
</evidence>
<sequence length="176" mass="19539">MKLLKLVLCLFLFSSVANAQNNKNTYFQFDINLPLIGNPDRDEIDPYTNEKGNWFIPNGIGSKIGYGIHYHKWIGLGIHTGLEWKWTDKLVIAPIFANFRLSPKIGEETRITLQLGLGKTIALGRGDLTGEYRKISLGLQTSDDLLLFIEVSGFGIPINNQKEAGSIGLGLSLVSF</sequence>
<feature type="chain" id="PRO_5011456329" description="Outer membrane protein beta-barrel domain-containing protein" evidence="1">
    <location>
        <begin position="20"/>
        <end position="176"/>
    </location>
</feature>
<keyword evidence="3" id="KW-1185">Reference proteome</keyword>
<evidence type="ECO:0000313" key="2">
    <source>
        <dbReference type="EMBL" id="SDX61603.1"/>
    </source>
</evidence>
<gene>
    <name evidence="2" type="ORF">SAMN05444338_112101</name>
</gene>
<reference evidence="3" key="1">
    <citation type="submission" date="2016-10" db="EMBL/GenBank/DDBJ databases">
        <authorList>
            <person name="Varghese N."/>
            <person name="Submissions S."/>
        </authorList>
    </citation>
    <scope>NUCLEOTIDE SEQUENCE [LARGE SCALE GENOMIC DNA]</scope>
    <source>
        <strain evidence="3">DSM 15718</strain>
    </source>
</reference>
<accession>A0A1H3D584</accession>
<dbReference type="Proteomes" id="UP000198569">
    <property type="component" value="Unassembled WGS sequence"/>
</dbReference>
<evidence type="ECO:0008006" key="4">
    <source>
        <dbReference type="Google" id="ProtNLM"/>
    </source>
</evidence>
<feature type="signal peptide" evidence="1">
    <location>
        <begin position="1"/>
        <end position="19"/>
    </location>
</feature>
<evidence type="ECO:0000256" key="1">
    <source>
        <dbReference type="SAM" id="SignalP"/>
    </source>
</evidence>
<dbReference type="EMBL" id="FNMV01000012">
    <property type="protein sequence ID" value="SDX61603.1"/>
    <property type="molecule type" value="Genomic_DNA"/>
</dbReference>
<proteinExistence type="predicted"/>
<name>A0A1H3D584_9FLAO</name>
<dbReference type="AlphaFoldDB" id="A0A1H3D584"/>